<feature type="compositionally biased region" description="Low complexity" evidence="1">
    <location>
        <begin position="391"/>
        <end position="419"/>
    </location>
</feature>
<reference evidence="3" key="2">
    <citation type="submission" date="2023-06" db="EMBL/GenBank/DDBJ databases">
        <authorList>
            <person name="Kobayashi Y."/>
            <person name="Kayamori A."/>
            <person name="Aoki K."/>
            <person name="Shiwa Y."/>
            <person name="Fujita N."/>
            <person name="Sugita T."/>
            <person name="Iwasaki W."/>
            <person name="Tanaka N."/>
            <person name="Takashima M."/>
        </authorList>
    </citation>
    <scope>NUCLEOTIDE SEQUENCE</scope>
    <source>
        <strain evidence="3">HIS016</strain>
    </source>
</reference>
<keyword evidence="2" id="KW-0472">Membrane</keyword>
<gene>
    <name evidence="3" type="ORF">CspeluHIS016_0503460</name>
</gene>
<accession>A0AAD3YDU7</accession>
<organism evidence="3 4">
    <name type="scientific">Cutaneotrichosporon spelunceum</name>
    <dbReference type="NCBI Taxonomy" id="1672016"/>
    <lineage>
        <taxon>Eukaryota</taxon>
        <taxon>Fungi</taxon>
        <taxon>Dikarya</taxon>
        <taxon>Basidiomycota</taxon>
        <taxon>Agaricomycotina</taxon>
        <taxon>Tremellomycetes</taxon>
        <taxon>Trichosporonales</taxon>
        <taxon>Trichosporonaceae</taxon>
        <taxon>Cutaneotrichosporon</taxon>
    </lineage>
</organism>
<evidence type="ECO:0000256" key="2">
    <source>
        <dbReference type="SAM" id="Phobius"/>
    </source>
</evidence>
<dbReference type="EMBL" id="BTCM01000005">
    <property type="protein sequence ID" value="GMK58314.1"/>
    <property type="molecule type" value="Genomic_DNA"/>
</dbReference>
<feature type="compositionally biased region" description="Pro residues" evidence="1">
    <location>
        <begin position="420"/>
        <end position="445"/>
    </location>
</feature>
<feature type="transmembrane region" description="Helical" evidence="2">
    <location>
        <begin position="15"/>
        <end position="38"/>
    </location>
</feature>
<feature type="compositionally biased region" description="Polar residues" evidence="1">
    <location>
        <begin position="286"/>
        <end position="302"/>
    </location>
</feature>
<keyword evidence="2" id="KW-1133">Transmembrane helix</keyword>
<feature type="region of interest" description="Disordered" evidence="1">
    <location>
        <begin position="499"/>
        <end position="531"/>
    </location>
</feature>
<feature type="transmembrane region" description="Helical" evidence="2">
    <location>
        <begin position="131"/>
        <end position="154"/>
    </location>
</feature>
<keyword evidence="4" id="KW-1185">Reference proteome</keyword>
<evidence type="ECO:0000313" key="4">
    <source>
        <dbReference type="Proteomes" id="UP001222932"/>
    </source>
</evidence>
<protein>
    <submittedName>
        <fullName evidence="3">Uncharacterized protein</fullName>
    </submittedName>
</protein>
<evidence type="ECO:0000313" key="3">
    <source>
        <dbReference type="EMBL" id="GMK58314.1"/>
    </source>
</evidence>
<feature type="region of interest" description="Disordered" evidence="1">
    <location>
        <begin position="286"/>
        <end position="445"/>
    </location>
</feature>
<evidence type="ECO:0000256" key="1">
    <source>
        <dbReference type="SAM" id="MobiDB-lite"/>
    </source>
</evidence>
<feature type="region of interest" description="Disordered" evidence="1">
    <location>
        <begin position="232"/>
        <end position="254"/>
    </location>
</feature>
<dbReference type="Proteomes" id="UP001222932">
    <property type="component" value="Unassembled WGS sequence"/>
</dbReference>
<comment type="caution">
    <text evidence="3">The sequence shown here is derived from an EMBL/GenBank/DDBJ whole genome shotgun (WGS) entry which is preliminary data.</text>
</comment>
<dbReference type="AlphaFoldDB" id="A0AAD3YDU7"/>
<proteinExistence type="predicted"/>
<feature type="transmembrane region" description="Helical" evidence="2">
    <location>
        <begin position="58"/>
        <end position="76"/>
    </location>
</feature>
<name>A0AAD3YDU7_9TREE</name>
<reference evidence="3" key="1">
    <citation type="journal article" date="2023" name="BMC Genomics">
        <title>Chromosome-level genome assemblies of Cutaneotrichosporon spp. (Trichosporonales, Basidiomycota) reveal imbalanced evolution between nucleotide sequences and chromosome synteny.</title>
        <authorList>
            <person name="Kobayashi Y."/>
            <person name="Kayamori A."/>
            <person name="Aoki K."/>
            <person name="Shiwa Y."/>
            <person name="Matsutani M."/>
            <person name="Fujita N."/>
            <person name="Sugita T."/>
            <person name="Iwasaki W."/>
            <person name="Tanaka N."/>
            <person name="Takashima M."/>
        </authorList>
    </citation>
    <scope>NUCLEOTIDE SEQUENCE</scope>
    <source>
        <strain evidence="3">HIS016</strain>
    </source>
</reference>
<sequence>MWPCKSIWARATRAWAYWITMVTATAAAFVNVAFLPLYSLANTPGSAGSRIGPIIAQVPWNIVIIGYTVAFLVVRGKWVHGRAFTSLLADYVFLTVLSAYGLATNIAKVALDHMDFFNASYLEQNTTRVAWNVGAASFVLNWIVTALLVAILAFEILWTYSARRVGLDVPLRKPFAYEAPVGTQRIAIEGREKSDEATLGWHAHTQPEASTSGLESQTRPTSVASPHILTTQATPSQASPTAPPADHQDDLPCYSEGNSTAAAYYAAAAAYIAAAEMAATRQANTLSATSSTNVARTSNNSLPIRGKDTDGPIDVSSIGHSHGPERSPMPSAFVPASLPSATEVEREPTQAVGRVSSPLEAFKRDTLTLLRSQPGDGRPLPDPPQSHPRVSTTPLTTSLSSQALQSHSSLPATKITTPDPSHPLPPLPPRATTPDPSHPVHPLPPLPPAVVTEVAAAVRARGRPGASEELRAWKRAVVDALEREDDEIPQWKRDILDALERADTPQATTRVQPADREESVNEAEDEPSRST</sequence>
<keyword evidence="2" id="KW-0812">Transmembrane</keyword>